<evidence type="ECO:0000313" key="2">
    <source>
        <dbReference type="EMBL" id="KAK9822977.1"/>
    </source>
</evidence>
<accession>A0AAW1QPG1</accession>
<dbReference type="Proteomes" id="UP001438707">
    <property type="component" value="Unassembled WGS sequence"/>
</dbReference>
<comment type="caution">
    <text evidence="2">The sequence shown here is derived from an EMBL/GenBank/DDBJ whole genome shotgun (WGS) entry which is preliminary data.</text>
</comment>
<name>A0AAW1QPG1_9CHLO</name>
<reference evidence="2 3" key="1">
    <citation type="journal article" date="2024" name="Nat. Commun.">
        <title>Phylogenomics reveals the evolutionary origins of lichenization in chlorophyte algae.</title>
        <authorList>
            <person name="Puginier C."/>
            <person name="Libourel C."/>
            <person name="Otte J."/>
            <person name="Skaloud P."/>
            <person name="Haon M."/>
            <person name="Grisel S."/>
            <person name="Petersen M."/>
            <person name="Berrin J.G."/>
            <person name="Delaux P.M."/>
            <person name="Dal Grande F."/>
            <person name="Keller J."/>
        </authorList>
    </citation>
    <scope>NUCLEOTIDE SEQUENCE [LARGE SCALE GENOMIC DNA]</scope>
    <source>
        <strain evidence="2 3">SAG 2145</strain>
    </source>
</reference>
<feature type="compositionally biased region" description="Polar residues" evidence="1">
    <location>
        <begin position="55"/>
        <end position="75"/>
    </location>
</feature>
<protein>
    <submittedName>
        <fullName evidence="2">Uncharacterized protein</fullName>
    </submittedName>
</protein>
<feature type="compositionally biased region" description="Basic residues" evidence="1">
    <location>
        <begin position="92"/>
        <end position="105"/>
    </location>
</feature>
<organism evidence="2 3">
    <name type="scientific">Apatococcus lobatus</name>
    <dbReference type="NCBI Taxonomy" id="904363"/>
    <lineage>
        <taxon>Eukaryota</taxon>
        <taxon>Viridiplantae</taxon>
        <taxon>Chlorophyta</taxon>
        <taxon>core chlorophytes</taxon>
        <taxon>Trebouxiophyceae</taxon>
        <taxon>Chlorellales</taxon>
        <taxon>Chlorellaceae</taxon>
        <taxon>Apatococcus</taxon>
    </lineage>
</organism>
<feature type="region of interest" description="Disordered" evidence="1">
    <location>
        <begin position="1"/>
        <end position="20"/>
    </location>
</feature>
<dbReference type="EMBL" id="JALJOS010000029">
    <property type="protein sequence ID" value="KAK9822977.1"/>
    <property type="molecule type" value="Genomic_DNA"/>
</dbReference>
<evidence type="ECO:0000313" key="3">
    <source>
        <dbReference type="Proteomes" id="UP001438707"/>
    </source>
</evidence>
<evidence type="ECO:0000256" key="1">
    <source>
        <dbReference type="SAM" id="MobiDB-lite"/>
    </source>
</evidence>
<proteinExistence type="predicted"/>
<keyword evidence="3" id="KW-1185">Reference proteome</keyword>
<sequence>MAFPTSIKEEPIADSPTSPAYLTDNPVYALYSPEATLIKPEVTDPVRRDPRLVDTPTSSVVYGSTNSQSVTSNDRPVQASLWVPTPTTATPKRNKRRNRTTVGRKRLDHLLSIQKNHNDLIKTLTATLNKTRSSSSSEDTLST</sequence>
<dbReference type="AlphaFoldDB" id="A0AAW1QPG1"/>
<feature type="region of interest" description="Disordered" evidence="1">
    <location>
        <begin position="46"/>
        <end position="105"/>
    </location>
</feature>
<gene>
    <name evidence="2" type="ORF">WJX74_010651</name>
</gene>